<dbReference type="RefSeq" id="WP_091514117.1">
    <property type="nucleotide sequence ID" value="NZ_FNFH01000004.1"/>
</dbReference>
<dbReference type="Proteomes" id="UP000199305">
    <property type="component" value="Unassembled WGS sequence"/>
</dbReference>
<proteinExistence type="predicted"/>
<dbReference type="STRING" id="658219.SAMN05216212_2389"/>
<accession>A0A1G9BWB5</accession>
<name>A0A1G9BWB5_9GAMM</name>
<protein>
    <recommendedName>
        <fullName evidence="3">SnoaL-like domain-containing protein</fullName>
    </recommendedName>
</protein>
<sequence length="143" mass="16569">MDKSRAQDINQLFLEYRRTFESGDAEQVADFYRFPLHYYGETGAKAAVERPEFEDLVRRLLAFYRRLGVAQIVGAVTDTVELNERSAQVTLNWILLRDGDGGREEVYSATTRYLVSEFEDALKIDGLIAVDESRRIRDALRRR</sequence>
<gene>
    <name evidence="1" type="ORF">SAMN05216212_2389</name>
</gene>
<dbReference type="EMBL" id="FNFH01000004">
    <property type="protein sequence ID" value="SDK43690.1"/>
    <property type="molecule type" value="Genomic_DNA"/>
</dbReference>
<evidence type="ECO:0000313" key="2">
    <source>
        <dbReference type="Proteomes" id="UP000199305"/>
    </source>
</evidence>
<keyword evidence="2" id="KW-1185">Reference proteome</keyword>
<dbReference type="SUPFAM" id="SSF54427">
    <property type="entry name" value="NTF2-like"/>
    <property type="match status" value="1"/>
</dbReference>
<organism evidence="1 2">
    <name type="scientific">Microbulbifer yueqingensis</name>
    <dbReference type="NCBI Taxonomy" id="658219"/>
    <lineage>
        <taxon>Bacteria</taxon>
        <taxon>Pseudomonadati</taxon>
        <taxon>Pseudomonadota</taxon>
        <taxon>Gammaproteobacteria</taxon>
        <taxon>Cellvibrionales</taxon>
        <taxon>Microbulbiferaceae</taxon>
        <taxon>Microbulbifer</taxon>
    </lineage>
</organism>
<evidence type="ECO:0000313" key="1">
    <source>
        <dbReference type="EMBL" id="SDK43690.1"/>
    </source>
</evidence>
<dbReference type="OrthoDB" id="5735238at2"/>
<dbReference type="AlphaFoldDB" id="A0A1G9BWB5"/>
<dbReference type="InterPro" id="IPR032710">
    <property type="entry name" value="NTF2-like_dom_sf"/>
</dbReference>
<reference evidence="2" key="1">
    <citation type="submission" date="2016-10" db="EMBL/GenBank/DDBJ databases">
        <authorList>
            <person name="Varghese N."/>
            <person name="Submissions S."/>
        </authorList>
    </citation>
    <scope>NUCLEOTIDE SEQUENCE [LARGE SCALE GENOMIC DNA]</scope>
    <source>
        <strain evidence="2">CGMCC 1.10658</strain>
    </source>
</reference>
<evidence type="ECO:0008006" key="3">
    <source>
        <dbReference type="Google" id="ProtNLM"/>
    </source>
</evidence>